<keyword evidence="5 12" id="KW-0812">Transmembrane</keyword>
<dbReference type="InterPro" id="IPR010917">
    <property type="entry name" value="TonB_rcpt_CS"/>
</dbReference>
<evidence type="ECO:0000256" key="8">
    <source>
        <dbReference type="ARBA" id="ARBA00023065"/>
    </source>
</evidence>
<dbReference type="SUPFAM" id="SSF56935">
    <property type="entry name" value="Porins"/>
    <property type="match status" value="1"/>
</dbReference>
<dbReference type="GO" id="GO:0006826">
    <property type="term" value="P:iron ion transport"/>
    <property type="evidence" value="ECO:0007669"/>
    <property type="project" value="UniProtKB-KW"/>
</dbReference>
<comment type="similarity">
    <text evidence="12 14">Belongs to the TonB-dependent receptor family.</text>
</comment>
<evidence type="ECO:0000256" key="13">
    <source>
        <dbReference type="PROSITE-ProRule" id="PRU10144"/>
    </source>
</evidence>
<dbReference type="InterPro" id="IPR000531">
    <property type="entry name" value="Beta-barrel_TonB"/>
</dbReference>
<dbReference type="InterPro" id="IPR012910">
    <property type="entry name" value="Plug_dom"/>
</dbReference>
<evidence type="ECO:0000256" key="2">
    <source>
        <dbReference type="ARBA" id="ARBA00022448"/>
    </source>
</evidence>
<dbReference type="Pfam" id="PF00593">
    <property type="entry name" value="TonB_dep_Rec_b-barrel"/>
    <property type="match status" value="1"/>
</dbReference>
<feature type="short sequence motif" description="TonB C-terminal box" evidence="13">
    <location>
        <begin position="812"/>
        <end position="829"/>
    </location>
</feature>
<keyword evidence="10 12" id="KW-0472">Membrane</keyword>
<keyword evidence="6" id="KW-0732">Signal</keyword>
<evidence type="ECO:0000259" key="15">
    <source>
        <dbReference type="Pfam" id="PF00593"/>
    </source>
</evidence>
<evidence type="ECO:0000256" key="12">
    <source>
        <dbReference type="PROSITE-ProRule" id="PRU01360"/>
    </source>
</evidence>
<evidence type="ECO:0000256" key="6">
    <source>
        <dbReference type="ARBA" id="ARBA00022729"/>
    </source>
</evidence>
<dbReference type="PANTHER" id="PTHR32552:SF81">
    <property type="entry name" value="TONB-DEPENDENT OUTER MEMBRANE RECEPTOR"/>
    <property type="match status" value="1"/>
</dbReference>
<dbReference type="PROSITE" id="PS01156">
    <property type="entry name" value="TONB_DEPENDENT_REC_2"/>
    <property type="match status" value="1"/>
</dbReference>
<feature type="domain" description="TonB-dependent receptor plug" evidence="16">
    <location>
        <begin position="89"/>
        <end position="195"/>
    </location>
</feature>
<keyword evidence="4" id="KW-0410">Iron transport</keyword>
<organism evidence="17 18">
    <name type="scientific">Acinetobacter pittii</name>
    <name type="common">Acinetobacter genomosp. 3</name>
    <dbReference type="NCBI Taxonomy" id="48296"/>
    <lineage>
        <taxon>Bacteria</taxon>
        <taxon>Pseudomonadati</taxon>
        <taxon>Pseudomonadota</taxon>
        <taxon>Gammaproteobacteria</taxon>
        <taxon>Moraxellales</taxon>
        <taxon>Moraxellaceae</taxon>
        <taxon>Acinetobacter</taxon>
        <taxon>Acinetobacter calcoaceticus/baumannii complex</taxon>
    </lineage>
</organism>
<reference evidence="17 18" key="1">
    <citation type="submission" date="2020-03" db="EMBL/GenBank/DDBJ databases">
        <authorList>
            <person name="Zhang L."/>
            <person name="Han X."/>
            <person name="Chen Y."/>
            <person name="Yu Y."/>
        </authorList>
    </citation>
    <scope>NUCLEOTIDE SEQUENCE [LARGE SCALE GENOMIC DNA]</scope>
    <source>
        <strain evidence="17 18">A1254</strain>
    </source>
</reference>
<keyword evidence="8" id="KW-0406">Ion transport</keyword>
<keyword evidence="2 12" id="KW-0813">Transport</keyword>
<dbReference type="RefSeq" id="WP_167563575.1">
    <property type="nucleotide sequence ID" value="NZ_CP049806.1"/>
</dbReference>
<evidence type="ECO:0000259" key="16">
    <source>
        <dbReference type="Pfam" id="PF07715"/>
    </source>
</evidence>
<dbReference type="InterPro" id="IPR036942">
    <property type="entry name" value="Beta-barrel_TonB_sf"/>
</dbReference>
<dbReference type="GO" id="GO:0009279">
    <property type="term" value="C:cell outer membrane"/>
    <property type="evidence" value="ECO:0007669"/>
    <property type="project" value="UniProtKB-SubCell"/>
</dbReference>
<dbReference type="InterPro" id="IPR039426">
    <property type="entry name" value="TonB-dep_rcpt-like"/>
</dbReference>
<protein>
    <submittedName>
        <fullName evidence="17">TonB-dependent receptor</fullName>
    </submittedName>
</protein>
<comment type="subcellular location">
    <subcellularLocation>
        <location evidence="1 12">Cell outer membrane</location>
        <topology evidence="1 12">Multi-pass membrane protein</topology>
    </subcellularLocation>
</comment>
<evidence type="ECO:0000256" key="7">
    <source>
        <dbReference type="ARBA" id="ARBA00023004"/>
    </source>
</evidence>
<evidence type="ECO:0000256" key="5">
    <source>
        <dbReference type="ARBA" id="ARBA00022692"/>
    </source>
</evidence>
<keyword evidence="11 12" id="KW-0998">Cell outer membrane</keyword>
<sequence length="829" mass="91150">MESLMSVQKHTFHFKRKRLVLNKITQSLFISLIGCAGYSSIVYAEDTPTTSGTAVTEASTSNSQSNSKADDVIQLADVIVTTRRREEKAQNVPTPISILSAKTLETQKLNKLEDLQQALPSLNVAFLNPRQSSVAVRGLGNNPASDGLEASVGVYLDNVYLGRPGMAVFDLLDIAQLELLRGPQGTLFGKNTTAGLLNISSKQPTFDPDHSAEISFGSRNYLQAKGTFSDALSENVAGRLSFYKTTQDGFIDNTYNGKDYNNIDREGVRGQILWKPQENFNLRLIADYNKQDDDQGAMVVYYAGPTFNSTVYGNNYNRYLENATQSGAKNLYTNWKDKQIHSDAPQHMSVEQGGGSAEANWSLDSGKKITSISAYRFWNFTPTNSDFISSNALTNAGVSVRDKQYSQELRLTSAGNQKVDWVTGLYYFQQQLDNTTFSLYGDTADAFYLYNVPSVRTLIANGQSNILNNRDSYSYGTTETKSSALFGQSTWHATPKLDITTGARVTYEDKSASIYRTDPIGGTPVSGLSAAERNLLNAQLGAYDSGELKQHGLSYSGLLTGSYRVNPSTLAYATYSHGEKSGGFNLSIGSAPAAGANSLKVDPEKADNYEIGLKQNFLNNTLQLNSNIFWIDVSDYQTTSYEQVGNSVVSVLANAGKVRSRGIELDATYQPIRRLTLNFNGSLNDTTYTEYKNAPAPSNISIPSGVNTQDLSGERVYGVPKWIANFNFRYDLAEHNNWQPYVSGSYAWRDWSYGSLDNNPYSVIKAYGLTNVSLGARHRIGENELDVALWVKNLTNETYVTNTWNSSNGIVLAILGQPRTIGATVKLSF</sequence>
<evidence type="ECO:0000256" key="9">
    <source>
        <dbReference type="ARBA" id="ARBA00023077"/>
    </source>
</evidence>
<evidence type="ECO:0000256" key="10">
    <source>
        <dbReference type="ARBA" id="ARBA00023136"/>
    </source>
</evidence>
<keyword evidence="7" id="KW-0408">Iron</keyword>
<evidence type="ECO:0000256" key="14">
    <source>
        <dbReference type="RuleBase" id="RU003357"/>
    </source>
</evidence>
<dbReference type="CDD" id="cd01347">
    <property type="entry name" value="ligand_gated_channel"/>
    <property type="match status" value="1"/>
</dbReference>
<evidence type="ECO:0000256" key="4">
    <source>
        <dbReference type="ARBA" id="ARBA00022496"/>
    </source>
</evidence>
<accession>A0A6H0FUE7</accession>
<feature type="domain" description="TonB-dependent receptor-like beta-barrel" evidence="15">
    <location>
        <begin position="306"/>
        <end position="794"/>
    </location>
</feature>
<keyword evidence="9 14" id="KW-0798">TonB box</keyword>
<dbReference type="Proteomes" id="UP000501692">
    <property type="component" value="Chromosome"/>
</dbReference>
<keyword evidence="3 12" id="KW-1134">Transmembrane beta strand</keyword>
<name>A0A6H0FUE7_ACIPI</name>
<dbReference type="EMBL" id="CP049806">
    <property type="protein sequence ID" value="QIT17926.1"/>
    <property type="molecule type" value="Genomic_DNA"/>
</dbReference>
<evidence type="ECO:0000313" key="17">
    <source>
        <dbReference type="EMBL" id="QIT17926.1"/>
    </source>
</evidence>
<evidence type="ECO:0000256" key="11">
    <source>
        <dbReference type="ARBA" id="ARBA00023237"/>
    </source>
</evidence>
<dbReference type="PROSITE" id="PS52016">
    <property type="entry name" value="TONB_DEPENDENT_REC_3"/>
    <property type="match status" value="1"/>
</dbReference>
<dbReference type="Gene3D" id="2.40.170.20">
    <property type="entry name" value="TonB-dependent receptor, beta-barrel domain"/>
    <property type="match status" value="1"/>
</dbReference>
<dbReference type="AlphaFoldDB" id="A0A6H0FUE7"/>
<evidence type="ECO:0000256" key="1">
    <source>
        <dbReference type="ARBA" id="ARBA00004571"/>
    </source>
</evidence>
<gene>
    <name evidence="17" type="ORF">G8E09_09490</name>
</gene>
<dbReference type="PANTHER" id="PTHR32552">
    <property type="entry name" value="FERRICHROME IRON RECEPTOR-RELATED"/>
    <property type="match status" value="1"/>
</dbReference>
<proteinExistence type="inferred from homology"/>
<evidence type="ECO:0000256" key="3">
    <source>
        <dbReference type="ARBA" id="ARBA00022452"/>
    </source>
</evidence>
<keyword evidence="17" id="KW-0675">Receptor</keyword>
<dbReference type="Pfam" id="PF07715">
    <property type="entry name" value="Plug"/>
    <property type="match status" value="1"/>
</dbReference>
<evidence type="ECO:0000313" key="18">
    <source>
        <dbReference type="Proteomes" id="UP000501692"/>
    </source>
</evidence>